<organism evidence="2">
    <name type="scientific">freshwater metagenome</name>
    <dbReference type="NCBI Taxonomy" id="449393"/>
    <lineage>
        <taxon>unclassified sequences</taxon>
        <taxon>metagenomes</taxon>
        <taxon>ecological metagenomes</taxon>
    </lineage>
</organism>
<evidence type="ECO:0000259" key="1">
    <source>
        <dbReference type="Pfam" id="PF00535"/>
    </source>
</evidence>
<reference evidence="2" key="1">
    <citation type="submission" date="2020-05" db="EMBL/GenBank/DDBJ databases">
        <authorList>
            <person name="Chiriac C."/>
            <person name="Salcher M."/>
            <person name="Ghai R."/>
            <person name="Kavagutti S V."/>
        </authorList>
    </citation>
    <scope>NUCLEOTIDE SEQUENCE</scope>
</reference>
<name>A0A6J7REE0_9ZZZZ</name>
<accession>A0A6J7REE0</accession>
<dbReference type="AlphaFoldDB" id="A0A6J7REE0"/>
<dbReference type="CDD" id="cd04179">
    <property type="entry name" value="DPM_DPG-synthase_like"/>
    <property type="match status" value="1"/>
</dbReference>
<dbReference type="PANTHER" id="PTHR48090:SF7">
    <property type="entry name" value="RFBJ PROTEIN"/>
    <property type="match status" value="1"/>
</dbReference>
<evidence type="ECO:0000313" key="2">
    <source>
        <dbReference type="EMBL" id="CAB5027154.1"/>
    </source>
</evidence>
<gene>
    <name evidence="2" type="ORF">UFOPK4071_01592</name>
</gene>
<feature type="domain" description="Glycosyltransferase 2-like" evidence="1">
    <location>
        <begin position="8"/>
        <end position="158"/>
    </location>
</feature>
<dbReference type="Pfam" id="PF00535">
    <property type="entry name" value="Glycos_transf_2"/>
    <property type="match status" value="1"/>
</dbReference>
<dbReference type="InterPro" id="IPR001173">
    <property type="entry name" value="Glyco_trans_2-like"/>
</dbReference>
<sequence>MTARDTLVVVPAYNESGAVGDVVRALIDAGLDCVVVDDGSKDNTAEVARSAGAHVVVLPLNLGVGGALRCGFRYAVDRGYARVVQCDADGQHPPSEIVRLLEVQAQEKAHLVIGSRFVDGSSDYEIGRARRLMMRVLSGIIKRSSGLRLNDTTSGFRCISEPLLSEFSVSYPVHYLGDTFEAALVAARSGYSVIETPIHIRERQAGNASASTLAAIRFIVRAVIATLAGLTFEIRSFDEVTAK</sequence>
<dbReference type="InterPro" id="IPR029044">
    <property type="entry name" value="Nucleotide-diphossugar_trans"/>
</dbReference>
<protein>
    <submittedName>
        <fullName evidence="2">Unannotated protein</fullName>
    </submittedName>
</protein>
<dbReference type="SUPFAM" id="SSF53448">
    <property type="entry name" value="Nucleotide-diphospho-sugar transferases"/>
    <property type="match status" value="1"/>
</dbReference>
<proteinExistence type="predicted"/>
<dbReference type="Gene3D" id="3.90.550.10">
    <property type="entry name" value="Spore Coat Polysaccharide Biosynthesis Protein SpsA, Chain A"/>
    <property type="match status" value="1"/>
</dbReference>
<dbReference type="PANTHER" id="PTHR48090">
    <property type="entry name" value="UNDECAPRENYL-PHOSPHATE 4-DEOXY-4-FORMAMIDO-L-ARABINOSE TRANSFERASE-RELATED"/>
    <property type="match status" value="1"/>
</dbReference>
<dbReference type="InterPro" id="IPR050256">
    <property type="entry name" value="Glycosyltransferase_2"/>
</dbReference>
<dbReference type="EMBL" id="CAFBPF010000280">
    <property type="protein sequence ID" value="CAB5027154.1"/>
    <property type="molecule type" value="Genomic_DNA"/>
</dbReference>